<dbReference type="Pfam" id="PF00209">
    <property type="entry name" value="SNF"/>
    <property type="match status" value="1"/>
</dbReference>
<evidence type="ECO:0000313" key="14">
    <source>
        <dbReference type="Proteomes" id="UP001152888"/>
    </source>
</evidence>
<dbReference type="PROSITE" id="PS50267">
    <property type="entry name" value="NA_NEUROTRAN_SYMP_3"/>
    <property type="match status" value="1"/>
</dbReference>
<feature type="transmembrane region" description="Helical" evidence="12">
    <location>
        <begin position="359"/>
        <end position="387"/>
    </location>
</feature>
<evidence type="ECO:0000256" key="7">
    <source>
        <dbReference type="ARBA" id="ARBA00023136"/>
    </source>
</evidence>
<dbReference type="AlphaFoldDB" id="A0A9P0LID5"/>
<dbReference type="SUPFAM" id="SSF161070">
    <property type="entry name" value="SNF-like"/>
    <property type="match status" value="1"/>
</dbReference>
<feature type="binding site" evidence="8">
    <location>
        <position position="373"/>
    </location>
    <ligand>
        <name>Na(+)</name>
        <dbReference type="ChEBI" id="CHEBI:29101"/>
        <label>1</label>
    </ligand>
</feature>
<feature type="region of interest" description="Disordered" evidence="11">
    <location>
        <begin position="552"/>
        <end position="576"/>
    </location>
</feature>
<dbReference type="OrthoDB" id="6581954at2759"/>
<evidence type="ECO:0000256" key="8">
    <source>
        <dbReference type="PIRSR" id="PIRSR600175-1"/>
    </source>
</evidence>
<feature type="transmembrane region" description="Helical" evidence="12">
    <location>
        <begin position="399"/>
        <end position="423"/>
    </location>
</feature>
<feature type="binding site" evidence="8">
    <location>
        <position position="273"/>
    </location>
    <ligand>
        <name>Na(+)</name>
        <dbReference type="ChEBI" id="CHEBI:29101"/>
        <label>1</label>
    </ligand>
</feature>
<dbReference type="PANTHER" id="PTHR11616">
    <property type="entry name" value="SODIUM/CHLORIDE DEPENDENT TRANSPORTER"/>
    <property type="match status" value="1"/>
</dbReference>
<dbReference type="InterPro" id="IPR037272">
    <property type="entry name" value="SNS_sf"/>
</dbReference>
<keyword evidence="5 10" id="KW-0769">Symport</keyword>
<feature type="transmembrane region" description="Helical" evidence="12">
    <location>
        <begin position="217"/>
        <end position="250"/>
    </location>
</feature>
<feature type="transmembrane region" description="Helical" evidence="12">
    <location>
        <begin position="262"/>
        <end position="287"/>
    </location>
</feature>
<comment type="subcellular location">
    <subcellularLocation>
        <location evidence="1">Membrane</location>
        <topology evidence="1">Multi-pass membrane protein</topology>
    </subcellularLocation>
</comment>
<evidence type="ECO:0000256" key="10">
    <source>
        <dbReference type="RuleBase" id="RU003732"/>
    </source>
</evidence>
<accession>A0A9P0LID5</accession>
<feature type="binding site" evidence="8">
    <location>
        <position position="305"/>
    </location>
    <ligand>
        <name>Na(+)</name>
        <dbReference type="ChEBI" id="CHEBI:29101"/>
        <label>1</label>
    </ligand>
</feature>
<feature type="binding site" evidence="8">
    <location>
        <position position="27"/>
    </location>
    <ligand>
        <name>Na(+)</name>
        <dbReference type="ChEBI" id="CHEBI:29101"/>
        <label>1</label>
    </ligand>
</feature>
<feature type="transmembrane region" description="Helical" evidence="12">
    <location>
        <begin position="429"/>
        <end position="453"/>
    </location>
</feature>
<dbReference type="GO" id="GO:0089718">
    <property type="term" value="P:amino acid import across plasma membrane"/>
    <property type="evidence" value="ECO:0007669"/>
    <property type="project" value="TreeGrafter"/>
</dbReference>
<dbReference type="EMBL" id="CAKOFQ010007251">
    <property type="protein sequence ID" value="CAH1996175.1"/>
    <property type="molecule type" value="Genomic_DNA"/>
</dbReference>
<evidence type="ECO:0000256" key="12">
    <source>
        <dbReference type="SAM" id="Phobius"/>
    </source>
</evidence>
<dbReference type="InterPro" id="IPR000175">
    <property type="entry name" value="Na/ntran_symport"/>
</dbReference>
<sequence length="592" mass="66725">MEQNESPNRGKWKNKTESILSCVGYAVGFGNVWRFPYLAYKNGGGAFLVPYLIMLFLCGIPLFFMESAMGQFSSTGCITVFKICPLFKGAGYAIVVLNAISSTYCNIVNTYPLMFLTYAFKDPLPWSACGNPWNTKDCRELKVDGPMTQTNDSSDRSMNKTLVKTPADEFFHLEILKMSSGIEETGSIDPFLLSCNIFAWLIVFLCIMKGIKSVGKVVYFTALFPFVVLFCLLIRGLTLPGAWDGVYFYIWPKWDQLTDLKVWAAAAIQIFFSLGPGWGGLVNIFSYNDFKNNCKLDSIVVPLVNCGTSILAGFVVFSVIGFMAHETGMPISRVATEGPGLAFITYPAAISLMPWPNLWAILFFFMLYNIGLDTLFVFVETSVCAIVDDFPYLRKFQFYVTLGAVLLVASFSVLYCTNAGMYWLQLFDWYVSSMAVALICLSEVIIIGWIYGVKRFAKDVEFMTGEKISWYWILSWKIITPACLTFILATVIAFNARVSYMGHEFPEWAIQIGWVSCSVSILCIPLYMVYRLLFIEKGDLIQRVKRSLTPLPSWGPSKPQDRSKWSHKTLGCDVEDPSQQKLVTLRDNEDNK</sequence>
<keyword evidence="8" id="KW-0915">Sodium</keyword>
<keyword evidence="8" id="KW-0479">Metal-binding</keyword>
<dbReference type="PANTHER" id="PTHR11616:SF241">
    <property type="entry name" value="SODIUM- AND CHLORIDE-DEPENDENT GLYCINE TRANSPORTER 2"/>
    <property type="match status" value="1"/>
</dbReference>
<name>A0A9P0LID5_ACAOB</name>
<organism evidence="13 14">
    <name type="scientific">Acanthoscelides obtectus</name>
    <name type="common">Bean weevil</name>
    <name type="synonym">Bruchus obtectus</name>
    <dbReference type="NCBI Taxonomy" id="200917"/>
    <lineage>
        <taxon>Eukaryota</taxon>
        <taxon>Metazoa</taxon>
        <taxon>Ecdysozoa</taxon>
        <taxon>Arthropoda</taxon>
        <taxon>Hexapoda</taxon>
        <taxon>Insecta</taxon>
        <taxon>Pterygota</taxon>
        <taxon>Neoptera</taxon>
        <taxon>Endopterygota</taxon>
        <taxon>Coleoptera</taxon>
        <taxon>Polyphaga</taxon>
        <taxon>Cucujiformia</taxon>
        <taxon>Chrysomeloidea</taxon>
        <taxon>Chrysomelidae</taxon>
        <taxon>Bruchinae</taxon>
        <taxon>Bruchini</taxon>
        <taxon>Acanthoscelides</taxon>
    </lineage>
</organism>
<proteinExistence type="inferred from homology"/>
<feature type="binding site" evidence="8">
    <location>
        <position position="31"/>
    </location>
    <ligand>
        <name>Na(+)</name>
        <dbReference type="ChEBI" id="CHEBI:29101"/>
        <label>1</label>
    </ligand>
</feature>
<evidence type="ECO:0000256" key="5">
    <source>
        <dbReference type="ARBA" id="ARBA00022847"/>
    </source>
</evidence>
<evidence type="ECO:0000313" key="13">
    <source>
        <dbReference type="EMBL" id="CAH1996175.1"/>
    </source>
</evidence>
<dbReference type="PROSITE" id="PS00610">
    <property type="entry name" value="NA_NEUROTRAN_SYMP_1"/>
    <property type="match status" value="1"/>
</dbReference>
<feature type="transmembrane region" description="Helical" evidence="12">
    <location>
        <begin position="20"/>
        <end position="40"/>
    </location>
</feature>
<feature type="binding site" evidence="8">
    <location>
        <position position="26"/>
    </location>
    <ligand>
        <name>Na(+)</name>
        <dbReference type="ChEBI" id="CHEBI:29101"/>
        <label>1</label>
    </ligand>
</feature>
<evidence type="ECO:0000256" key="2">
    <source>
        <dbReference type="ARBA" id="ARBA00006459"/>
    </source>
</evidence>
<comment type="similarity">
    <text evidence="2 10">Belongs to the sodium:neurotransmitter symporter (SNF) (TC 2.A.22) family.</text>
</comment>
<feature type="transmembrane region" description="Helical" evidence="12">
    <location>
        <begin position="299"/>
        <end position="322"/>
    </location>
</feature>
<protein>
    <recommendedName>
        <fullName evidence="10">Transporter</fullName>
    </recommendedName>
</protein>
<evidence type="ECO:0000256" key="3">
    <source>
        <dbReference type="ARBA" id="ARBA00022448"/>
    </source>
</evidence>
<keyword evidence="3 10" id="KW-0813">Transport</keyword>
<keyword evidence="9" id="KW-1015">Disulfide bond</keyword>
<reference evidence="13" key="1">
    <citation type="submission" date="2022-03" db="EMBL/GenBank/DDBJ databases">
        <authorList>
            <person name="Sayadi A."/>
        </authorList>
    </citation>
    <scope>NUCLEOTIDE SEQUENCE</scope>
</reference>
<dbReference type="GO" id="GO:0005283">
    <property type="term" value="F:amino acid:sodium symporter activity"/>
    <property type="evidence" value="ECO:0007669"/>
    <property type="project" value="TreeGrafter"/>
</dbReference>
<gene>
    <name evidence="13" type="ORF">ACAOBT_LOCUS23070</name>
</gene>
<feature type="disulfide bond" evidence="9">
    <location>
        <begin position="129"/>
        <end position="138"/>
    </location>
</feature>
<evidence type="ECO:0000256" key="4">
    <source>
        <dbReference type="ARBA" id="ARBA00022692"/>
    </source>
</evidence>
<feature type="transmembrane region" description="Helical" evidence="12">
    <location>
        <begin position="508"/>
        <end position="530"/>
    </location>
</feature>
<dbReference type="PRINTS" id="PR00176">
    <property type="entry name" value="NANEUSMPORT"/>
</dbReference>
<feature type="binding site" evidence="8">
    <location>
        <position position="24"/>
    </location>
    <ligand>
        <name>Na(+)</name>
        <dbReference type="ChEBI" id="CHEBI:29101"/>
        <label>1</label>
    </ligand>
</feature>
<feature type="transmembrane region" description="Helical" evidence="12">
    <location>
        <begin position="46"/>
        <end position="64"/>
    </location>
</feature>
<dbReference type="GO" id="GO:0046872">
    <property type="term" value="F:metal ion binding"/>
    <property type="evidence" value="ECO:0007669"/>
    <property type="project" value="UniProtKB-KW"/>
</dbReference>
<evidence type="ECO:0000256" key="11">
    <source>
        <dbReference type="SAM" id="MobiDB-lite"/>
    </source>
</evidence>
<keyword evidence="4 10" id="KW-0812">Transmembrane</keyword>
<evidence type="ECO:0000256" key="1">
    <source>
        <dbReference type="ARBA" id="ARBA00004141"/>
    </source>
</evidence>
<feature type="transmembrane region" description="Helical" evidence="12">
    <location>
        <begin position="191"/>
        <end position="211"/>
    </location>
</feature>
<keyword evidence="14" id="KW-1185">Reference proteome</keyword>
<comment type="caution">
    <text evidence="13">The sequence shown here is derived from an EMBL/GenBank/DDBJ whole genome shotgun (WGS) entry which is preliminary data.</text>
</comment>
<keyword evidence="7 12" id="KW-0472">Membrane</keyword>
<keyword evidence="6 12" id="KW-1133">Transmembrane helix</keyword>
<evidence type="ECO:0000256" key="6">
    <source>
        <dbReference type="ARBA" id="ARBA00022989"/>
    </source>
</evidence>
<feature type="transmembrane region" description="Helical" evidence="12">
    <location>
        <begin position="474"/>
        <end position="496"/>
    </location>
</feature>
<dbReference type="GO" id="GO:0005886">
    <property type="term" value="C:plasma membrane"/>
    <property type="evidence" value="ECO:0007669"/>
    <property type="project" value="TreeGrafter"/>
</dbReference>
<dbReference type="Proteomes" id="UP001152888">
    <property type="component" value="Unassembled WGS sequence"/>
</dbReference>
<evidence type="ECO:0000256" key="9">
    <source>
        <dbReference type="PIRSR" id="PIRSR600175-2"/>
    </source>
</evidence>